<dbReference type="Proteomes" id="UP000265520">
    <property type="component" value="Unassembled WGS sequence"/>
</dbReference>
<name>A0A392VVK6_9FABA</name>
<dbReference type="AlphaFoldDB" id="A0A392VVK6"/>
<keyword evidence="2" id="KW-1185">Reference proteome</keyword>
<feature type="non-terminal residue" evidence="1">
    <location>
        <position position="1"/>
    </location>
</feature>
<reference evidence="1 2" key="1">
    <citation type="journal article" date="2018" name="Front. Plant Sci.">
        <title>Red Clover (Trifolium pratense) and Zigzag Clover (T. medium) - A Picture of Genomic Similarities and Differences.</title>
        <authorList>
            <person name="Dluhosova J."/>
            <person name="Istvanek J."/>
            <person name="Nedelnik J."/>
            <person name="Repkova J."/>
        </authorList>
    </citation>
    <scope>NUCLEOTIDE SEQUENCE [LARGE SCALE GENOMIC DNA]</scope>
    <source>
        <strain evidence="2">cv. 10/8</strain>
        <tissue evidence="1">Leaf</tissue>
    </source>
</reference>
<accession>A0A392VVK6</accession>
<sequence>KKNQNLWMLLAVAPNAQPVEHEVQLGAWKLVAAHNAPVPAPQAPVAV</sequence>
<evidence type="ECO:0000313" key="1">
    <source>
        <dbReference type="EMBL" id="MCI90745.1"/>
    </source>
</evidence>
<comment type="caution">
    <text evidence="1">The sequence shown here is derived from an EMBL/GenBank/DDBJ whole genome shotgun (WGS) entry which is preliminary data.</text>
</comment>
<evidence type="ECO:0000313" key="2">
    <source>
        <dbReference type="Proteomes" id="UP000265520"/>
    </source>
</evidence>
<proteinExistence type="predicted"/>
<organism evidence="1 2">
    <name type="scientific">Trifolium medium</name>
    <dbReference type="NCBI Taxonomy" id="97028"/>
    <lineage>
        <taxon>Eukaryota</taxon>
        <taxon>Viridiplantae</taxon>
        <taxon>Streptophyta</taxon>
        <taxon>Embryophyta</taxon>
        <taxon>Tracheophyta</taxon>
        <taxon>Spermatophyta</taxon>
        <taxon>Magnoliopsida</taxon>
        <taxon>eudicotyledons</taxon>
        <taxon>Gunneridae</taxon>
        <taxon>Pentapetalae</taxon>
        <taxon>rosids</taxon>
        <taxon>fabids</taxon>
        <taxon>Fabales</taxon>
        <taxon>Fabaceae</taxon>
        <taxon>Papilionoideae</taxon>
        <taxon>50 kb inversion clade</taxon>
        <taxon>NPAAA clade</taxon>
        <taxon>Hologalegina</taxon>
        <taxon>IRL clade</taxon>
        <taxon>Trifolieae</taxon>
        <taxon>Trifolium</taxon>
    </lineage>
</organism>
<protein>
    <submittedName>
        <fullName evidence="1">Uncharacterized protein</fullName>
    </submittedName>
</protein>
<dbReference type="EMBL" id="LXQA011253021">
    <property type="protein sequence ID" value="MCI90745.1"/>
    <property type="molecule type" value="Genomic_DNA"/>
</dbReference>